<feature type="compositionally biased region" description="Acidic residues" evidence="1">
    <location>
        <begin position="174"/>
        <end position="183"/>
    </location>
</feature>
<feature type="compositionally biased region" description="Low complexity" evidence="1">
    <location>
        <begin position="1"/>
        <end position="31"/>
    </location>
</feature>
<feature type="region of interest" description="Disordered" evidence="1">
    <location>
        <begin position="1"/>
        <end position="100"/>
    </location>
</feature>
<gene>
    <name evidence="2" type="ORF">OKIOD_LOCUS12166</name>
</gene>
<reference evidence="2 3" key="1">
    <citation type="submission" date="2021-04" db="EMBL/GenBank/DDBJ databases">
        <authorList>
            <person name="Bliznina A."/>
        </authorList>
    </citation>
    <scope>NUCLEOTIDE SEQUENCE [LARGE SCALE GENOMIC DNA]</scope>
</reference>
<feature type="compositionally biased region" description="Basic and acidic residues" evidence="1">
    <location>
        <begin position="354"/>
        <end position="371"/>
    </location>
</feature>
<feature type="compositionally biased region" description="Polar residues" evidence="1">
    <location>
        <begin position="339"/>
        <end position="350"/>
    </location>
</feature>
<evidence type="ECO:0000256" key="1">
    <source>
        <dbReference type="SAM" id="MobiDB-lite"/>
    </source>
</evidence>
<feature type="compositionally biased region" description="Basic and acidic residues" evidence="1">
    <location>
        <begin position="149"/>
        <end position="173"/>
    </location>
</feature>
<protein>
    <submittedName>
        <fullName evidence="2">Oidioi.mRNA.OKI2018_I69.chr1.g3401.t1.cds</fullName>
    </submittedName>
</protein>
<evidence type="ECO:0000313" key="3">
    <source>
        <dbReference type="Proteomes" id="UP001158576"/>
    </source>
</evidence>
<keyword evidence="3" id="KW-1185">Reference proteome</keyword>
<accession>A0ABN7SU14</accession>
<feature type="region of interest" description="Disordered" evidence="1">
    <location>
        <begin position="272"/>
        <end position="291"/>
    </location>
</feature>
<feature type="compositionally biased region" description="Polar residues" evidence="1">
    <location>
        <begin position="202"/>
        <end position="221"/>
    </location>
</feature>
<organism evidence="2 3">
    <name type="scientific">Oikopleura dioica</name>
    <name type="common">Tunicate</name>
    <dbReference type="NCBI Taxonomy" id="34765"/>
    <lineage>
        <taxon>Eukaryota</taxon>
        <taxon>Metazoa</taxon>
        <taxon>Chordata</taxon>
        <taxon>Tunicata</taxon>
        <taxon>Appendicularia</taxon>
        <taxon>Copelata</taxon>
        <taxon>Oikopleuridae</taxon>
        <taxon>Oikopleura</taxon>
    </lineage>
</organism>
<dbReference type="Proteomes" id="UP001158576">
    <property type="component" value="Chromosome 1"/>
</dbReference>
<feature type="region of interest" description="Disordered" evidence="1">
    <location>
        <begin position="314"/>
        <end position="371"/>
    </location>
</feature>
<feature type="region of interest" description="Disordered" evidence="1">
    <location>
        <begin position="149"/>
        <end position="267"/>
    </location>
</feature>
<name>A0ABN7SU14_OIKDI</name>
<proteinExistence type="predicted"/>
<feature type="compositionally biased region" description="Polar residues" evidence="1">
    <location>
        <begin position="252"/>
        <end position="265"/>
    </location>
</feature>
<evidence type="ECO:0000313" key="2">
    <source>
        <dbReference type="EMBL" id="CAG5107592.1"/>
    </source>
</evidence>
<feature type="compositionally biased region" description="Polar residues" evidence="1">
    <location>
        <begin position="32"/>
        <end position="69"/>
    </location>
</feature>
<sequence>MRRNSNYQNYNNNYYSQSSQNSQTYQSSQNQMQRYNQYSQRHSGSSCQFSQYSNNSQPLWNANSQQGPSQMPAPQAINLQPQPYYPFAPQRTGKRSYYQSQPAWRRSLMDQKNAEAQEKTRKMQLLPSLQKKKGKIGSAYEDFMKGCVEKNEPKMEEPAKKEPEKEEPKAKDYDSDETIVSDDESIKKEITPKRSPVKMKESATQMTPGLSQIVNTRQMTPENEIVTKVDSSTQMTPAPQPPKVQTEDIIDLTQSPDQPPNSSFRTPERLSITANSHNTPNPKQIQPKTQLMTPKQLEVDLKKLEVTPVRKIFGPPLKIESPSETTRIKATPHPRKIQTKSQNIAQNEQSQLEEEIKSASQRKAERRSDWHRPAWLRMPIIQLE</sequence>
<dbReference type="EMBL" id="OU015566">
    <property type="protein sequence ID" value="CAG5107592.1"/>
    <property type="molecule type" value="Genomic_DNA"/>
</dbReference>